<reference evidence="3" key="1">
    <citation type="submission" date="2024-05" db="EMBL/GenBank/DDBJ databases">
        <authorList>
            <person name="Kim S."/>
            <person name="Heo J."/>
            <person name="Choi H."/>
            <person name="Choi Y."/>
            <person name="Kwon S.-W."/>
            <person name="Kim Y."/>
        </authorList>
    </citation>
    <scope>NUCLEOTIDE SEQUENCE</scope>
    <source>
        <strain evidence="3">KACC 23699</strain>
    </source>
</reference>
<dbReference type="RefSeq" id="WP_406830094.1">
    <property type="nucleotide sequence ID" value="NZ_CP157483.1"/>
</dbReference>
<feature type="domain" description="Tachylectin 2" evidence="2">
    <location>
        <begin position="46"/>
        <end position="266"/>
    </location>
</feature>
<evidence type="ECO:0000259" key="2">
    <source>
        <dbReference type="Pfam" id="PF14517"/>
    </source>
</evidence>
<name>A0AAU7JQU8_9MICO</name>
<dbReference type="SUPFAM" id="SSF50934">
    <property type="entry name" value="Tachylectin-2"/>
    <property type="match status" value="1"/>
</dbReference>
<dbReference type="AlphaFoldDB" id="A0AAU7JQU8"/>
<feature type="signal peptide" evidence="1">
    <location>
        <begin position="1"/>
        <end position="31"/>
    </location>
</feature>
<dbReference type="InterPro" id="IPR036813">
    <property type="entry name" value="Tachylectin2_sf"/>
</dbReference>
<gene>
    <name evidence="3" type="ORF">ABEG17_14005</name>
</gene>
<dbReference type="EMBL" id="CP157483">
    <property type="protein sequence ID" value="XBO42675.1"/>
    <property type="molecule type" value="Genomic_DNA"/>
</dbReference>
<accession>A0AAU7JQU8</accession>
<keyword evidence="1" id="KW-0732">Signal</keyword>
<proteinExistence type="predicted"/>
<dbReference type="Gene3D" id="2.20.25.650">
    <property type="entry name" value="Tachylectin-2-like"/>
    <property type="match status" value="1"/>
</dbReference>
<dbReference type="SUPFAM" id="SSF89372">
    <property type="entry name" value="Fucose-specific lectin"/>
    <property type="match status" value="1"/>
</dbReference>
<dbReference type="Gene3D" id="2.115.10.10">
    <property type="entry name" value="Tachylectin 2"/>
    <property type="match status" value="1"/>
</dbReference>
<feature type="chain" id="PRO_5043493149" evidence="1">
    <location>
        <begin position="32"/>
        <end position="623"/>
    </location>
</feature>
<evidence type="ECO:0000313" key="3">
    <source>
        <dbReference type="EMBL" id="XBO42675.1"/>
    </source>
</evidence>
<evidence type="ECO:0000256" key="1">
    <source>
        <dbReference type="SAM" id="SignalP"/>
    </source>
</evidence>
<dbReference type="Pfam" id="PF14517">
    <property type="entry name" value="Tachylectin"/>
    <property type="match status" value="1"/>
</dbReference>
<sequence>MTTTSRLRRVAVAVAALVAALGTSPAAPASAADTVTCAASAPVLAVDGAGALWSYALGSPASPGAAFTGRIRIGTGWNVYGTVLAADAGWVYALSGSGMYLYHRTSAGVWDVQRRHFGYLADWAQASRAGRITVDQRGTIFVLTDAGAVEAYRFDSAHEGLVRVHDLVLEAESTRNLVVAAGDGVLYLRRSNGELDRVRYEATSDRILSVSRRVGSGWGAFSRITSPGGDVLLATRPDGRMIHYRYREDTRTWVVSGHQVGTGWHTLRQVSAGSSSCRLTTSFVPSPVTPMAWRTDRPGVVTVRTSRDIDAVTPDPGTGLTWARFDAVSGGMQQAHLLFEASNLVGTPSLTRLQDDRLSVLTTTSSSTMYGALQRPGVFGLAPATDEGGRMATSPTSAVLGKNAFHFAVDPEGRLWVKKQLLTSGEFLPWRPAGLSGLRPVSVSAWERGDGTVRLAVVASDGRLRLGTYDGTSITGLTTLATGVEGRPDVLPYPGWDSAVVAHRVADGRVRVGMVALTANGRSAPWVTLGPISGDPSLGFAGNGSSFVQVRGQSDDVLVSSESGPRAADWETWRTSTLTPGEVSDPEVVTDFTYSSQVSDGTLTVRAGYTQNGHHQIEAAWRR</sequence>
<organism evidence="3">
    <name type="scientific">Pedococcus sp. KACC 23699</name>
    <dbReference type="NCBI Taxonomy" id="3149228"/>
    <lineage>
        <taxon>Bacteria</taxon>
        <taxon>Bacillati</taxon>
        <taxon>Actinomycetota</taxon>
        <taxon>Actinomycetes</taxon>
        <taxon>Micrococcales</taxon>
        <taxon>Intrasporangiaceae</taxon>
        <taxon>Pedococcus</taxon>
    </lineage>
</organism>
<protein>
    <submittedName>
        <fullName evidence="3">Tachylectin-related carbohydrate-binding protein</fullName>
    </submittedName>
</protein>
<dbReference type="InterPro" id="IPR023294">
    <property type="entry name" value="Tachylectin2"/>
</dbReference>